<proteinExistence type="predicted"/>
<protein>
    <submittedName>
        <fullName evidence="2">Uncharacterized protein</fullName>
    </submittedName>
</protein>
<name>A0ABW4BCG2_9LACO</name>
<dbReference type="RefSeq" id="WP_204119046.1">
    <property type="nucleotide sequence ID" value="NZ_BOLV01000010.1"/>
</dbReference>
<feature type="transmembrane region" description="Helical" evidence="1">
    <location>
        <begin position="39"/>
        <end position="57"/>
    </location>
</feature>
<evidence type="ECO:0000313" key="2">
    <source>
        <dbReference type="EMBL" id="MFD1397931.1"/>
    </source>
</evidence>
<organism evidence="2 3">
    <name type="scientific">Lacticaseibacillus suilingensis</name>
    <dbReference type="NCBI Taxonomy" id="2799577"/>
    <lineage>
        <taxon>Bacteria</taxon>
        <taxon>Bacillati</taxon>
        <taxon>Bacillota</taxon>
        <taxon>Bacilli</taxon>
        <taxon>Lactobacillales</taxon>
        <taxon>Lactobacillaceae</taxon>
        <taxon>Lacticaseibacillus</taxon>
    </lineage>
</organism>
<comment type="caution">
    <text evidence="2">The sequence shown here is derived from an EMBL/GenBank/DDBJ whole genome shotgun (WGS) entry which is preliminary data.</text>
</comment>
<gene>
    <name evidence="2" type="ORF">ACFQ41_01255</name>
</gene>
<sequence length="62" mass="6532">MTNKRKGGVSLLIIAAILLGGWGEYHLLQAPLPNPFGVGGLGLLMGGLLAGLIGWWWPKNHG</sequence>
<keyword evidence="1" id="KW-0812">Transmembrane</keyword>
<keyword evidence="1" id="KW-0472">Membrane</keyword>
<keyword evidence="1" id="KW-1133">Transmembrane helix</keyword>
<evidence type="ECO:0000256" key="1">
    <source>
        <dbReference type="SAM" id="Phobius"/>
    </source>
</evidence>
<dbReference type="EMBL" id="JBHTOA010000011">
    <property type="protein sequence ID" value="MFD1397931.1"/>
    <property type="molecule type" value="Genomic_DNA"/>
</dbReference>
<reference evidence="3" key="1">
    <citation type="journal article" date="2019" name="Int. J. Syst. Evol. Microbiol.">
        <title>The Global Catalogue of Microorganisms (GCM) 10K type strain sequencing project: providing services to taxonomists for standard genome sequencing and annotation.</title>
        <authorList>
            <consortium name="The Broad Institute Genomics Platform"/>
            <consortium name="The Broad Institute Genome Sequencing Center for Infectious Disease"/>
            <person name="Wu L."/>
            <person name="Ma J."/>
        </authorList>
    </citation>
    <scope>NUCLEOTIDE SEQUENCE [LARGE SCALE GENOMIC DNA]</scope>
    <source>
        <strain evidence="3">CCM 9110</strain>
    </source>
</reference>
<accession>A0ABW4BCG2</accession>
<evidence type="ECO:0000313" key="3">
    <source>
        <dbReference type="Proteomes" id="UP001597199"/>
    </source>
</evidence>
<keyword evidence="3" id="KW-1185">Reference proteome</keyword>
<dbReference type="Proteomes" id="UP001597199">
    <property type="component" value="Unassembled WGS sequence"/>
</dbReference>